<dbReference type="GO" id="GO:0008964">
    <property type="term" value="F:phosphoenolpyruvate carboxylase activity"/>
    <property type="evidence" value="ECO:0007669"/>
    <property type="project" value="UniProtKB-EC"/>
</dbReference>
<dbReference type="InterPro" id="IPR015813">
    <property type="entry name" value="Pyrv/PenolPyrv_kinase-like_dom"/>
</dbReference>
<name>A0A7J7N1D6_9MAGN</name>
<evidence type="ECO:0000256" key="1">
    <source>
        <dbReference type="ARBA" id="ARBA00011881"/>
    </source>
</evidence>
<dbReference type="AlphaFoldDB" id="A0A7J7N1D6"/>
<evidence type="ECO:0000256" key="3">
    <source>
        <dbReference type="PROSITE-ProRule" id="PRU10111"/>
    </source>
</evidence>
<dbReference type="Proteomes" id="UP000541444">
    <property type="component" value="Unassembled WGS sequence"/>
</dbReference>
<dbReference type="EMBL" id="JACGCM010001150">
    <property type="protein sequence ID" value="KAF6160864.1"/>
    <property type="molecule type" value="Genomic_DNA"/>
</dbReference>
<organism evidence="4 5">
    <name type="scientific">Kingdonia uniflora</name>
    <dbReference type="NCBI Taxonomy" id="39325"/>
    <lineage>
        <taxon>Eukaryota</taxon>
        <taxon>Viridiplantae</taxon>
        <taxon>Streptophyta</taxon>
        <taxon>Embryophyta</taxon>
        <taxon>Tracheophyta</taxon>
        <taxon>Spermatophyta</taxon>
        <taxon>Magnoliopsida</taxon>
        <taxon>Ranunculales</taxon>
        <taxon>Circaeasteraceae</taxon>
        <taxon>Kingdonia</taxon>
    </lineage>
</organism>
<comment type="catalytic activity">
    <reaction evidence="2">
        <text>oxaloacetate + phosphate = phosphoenolpyruvate + hydrogencarbonate</text>
        <dbReference type="Rhea" id="RHEA:28370"/>
        <dbReference type="ChEBI" id="CHEBI:16452"/>
        <dbReference type="ChEBI" id="CHEBI:17544"/>
        <dbReference type="ChEBI" id="CHEBI:43474"/>
        <dbReference type="ChEBI" id="CHEBI:58702"/>
        <dbReference type="EC" id="4.1.1.31"/>
    </reaction>
</comment>
<dbReference type="InterPro" id="IPR018129">
    <property type="entry name" value="PEP_COase_Lys_AS"/>
</dbReference>
<evidence type="ECO:0000313" key="5">
    <source>
        <dbReference type="Proteomes" id="UP000541444"/>
    </source>
</evidence>
<evidence type="ECO:0000256" key="2">
    <source>
        <dbReference type="ARBA" id="ARBA00048995"/>
    </source>
</evidence>
<dbReference type="Pfam" id="PF00311">
    <property type="entry name" value="PEPcase"/>
    <property type="match status" value="1"/>
</dbReference>
<dbReference type="PROSITE" id="PS00781">
    <property type="entry name" value="PEPCASE_1"/>
    <property type="match status" value="1"/>
</dbReference>
<feature type="non-terminal residue" evidence="4">
    <location>
        <position position="1"/>
    </location>
</feature>
<evidence type="ECO:0008006" key="6">
    <source>
        <dbReference type="Google" id="ProtNLM"/>
    </source>
</evidence>
<gene>
    <name evidence="4" type="ORF">GIB67_041918</name>
</gene>
<comment type="subunit">
    <text evidence="1">Homotetramer.</text>
</comment>
<evidence type="ECO:0000313" key="4">
    <source>
        <dbReference type="EMBL" id="KAF6160864.1"/>
    </source>
</evidence>
<protein>
    <recommendedName>
        <fullName evidence="6">Phosphoenolpyruvate carboxylase</fullName>
    </recommendedName>
</protein>
<comment type="caution">
    <text evidence="4">The sequence shown here is derived from an EMBL/GenBank/DDBJ whole genome shotgun (WGS) entry which is preliminary data.</text>
</comment>
<dbReference type="PANTHER" id="PTHR30523">
    <property type="entry name" value="PHOSPHOENOLPYRUVATE CARBOXYLASE"/>
    <property type="match status" value="1"/>
</dbReference>
<dbReference type="OrthoDB" id="1717585at2759"/>
<dbReference type="GO" id="GO:0006099">
    <property type="term" value="P:tricarboxylic acid cycle"/>
    <property type="evidence" value="ECO:0007669"/>
    <property type="project" value="InterPro"/>
</dbReference>
<accession>A0A7J7N1D6</accession>
<dbReference type="GO" id="GO:0015977">
    <property type="term" value="P:carbon fixation"/>
    <property type="evidence" value="ECO:0007669"/>
    <property type="project" value="InterPro"/>
</dbReference>
<keyword evidence="5" id="KW-1185">Reference proteome</keyword>
<proteinExistence type="predicted"/>
<dbReference type="SUPFAM" id="SSF51621">
    <property type="entry name" value="Phosphoenolpyruvate/pyruvate domain"/>
    <property type="match status" value="1"/>
</dbReference>
<reference evidence="4 5" key="1">
    <citation type="journal article" date="2020" name="IScience">
        <title>Genome Sequencing of the Endangered Kingdonia uniflora (Circaeasteraceae, Ranunculales) Reveals Potential Mechanisms of Evolutionary Specialization.</title>
        <authorList>
            <person name="Sun Y."/>
            <person name="Deng T."/>
            <person name="Zhang A."/>
            <person name="Moore M.J."/>
            <person name="Landis J.B."/>
            <person name="Lin N."/>
            <person name="Zhang H."/>
            <person name="Zhang X."/>
            <person name="Huang J."/>
            <person name="Zhang X."/>
            <person name="Sun H."/>
            <person name="Wang H."/>
        </authorList>
    </citation>
    <scope>NUCLEOTIDE SEQUENCE [LARGE SCALE GENOMIC DNA]</scope>
    <source>
        <strain evidence="4">TB1705</strain>
        <tissue evidence="4">Leaf</tissue>
    </source>
</reference>
<dbReference type="InterPro" id="IPR021135">
    <property type="entry name" value="PEP_COase"/>
</dbReference>
<dbReference type="PANTHER" id="PTHR30523:SF6">
    <property type="entry name" value="PHOSPHOENOLPYRUVATE CARBOXYLASE"/>
    <property type="match status" value="1"/>
</dbReference>
<feature type="active site" evidence="3">
    <location>
        <position position="102"/>
    </location>
</feature>
<sequence length="124" mass="14122">SACNMRTAGIESTAELLEKQLALEMSEMTLEEALTLARAFSHYLNLMAIAETHHRVRKTRNVALLSKSCNDIFNKLIQGGVSPDDLYETVCKQRVEIVLTAHPTQINRRTLQYKHIRIAVRCLR</sequence>
<dbReference type="GO" id="GO:0005829">
    <property type="term" value="C:cytosol"/>
    <property type="evidence" value="ECO:0007669"/>
    <property type="project" value="TreeGrafter"/>
</dbReference>